<reference evidence="9" key="2">
    <citation type="journal article" date="2021" name="Microorganisms">
        <title>Bacterial Dimethylsulfoniopropionate Biosynthesis in the East China Sea.</title>
        <authorList>
            <person name="Liu J."/>
            <person name="Zhang Y."/>
            <person name="Liu J."/>
            <person name="Zhong H."/>
            <person name="Williams B.T."/>
            <person name="Zheng Y."/>
            <person name="Curson A.R.J."/>
            <person name="Sun C."/>
            <person name="Sun H."/>
            <person name="Song D."/>
            <person name="Wagner Mackenzie B."/>
            <person name="Bermejo Martinez A."/>
            <person name="Todd J.D."/>
            <person name="Zhang X.H."/>
        </authorList>
    </citation>
    <scope>NUCLEOTIDE SEQUENCE</scope>
    <source>
        <strain evidence="9">AESS21</strain>
    </source>
</reference>
<dbReference type="PROSITE" id="PS52029">
    <property type="entry name" value="LD_TPASE"/>
    <property type="match status" value="1"/>
</dbReference>
<sequence>MTIGIRAVGQKRYSSSLFTAFFLALLSGPIGGTPAIAQTETLLAAETPTKAAAPLSFALLAEIGSRDVDESVAAFYEARGYAPIWLDTDGLQERGHLTLAAFAAANDHALNPDNYGPLLFAERLDAAQSDEDWAALELDLTAQFIRYATHLSSGRVQPNEINKALNIFPHVPEPVDLLTQANESVDFSAFLEALSPNTPNYARLKRRLAQYRDKAALGGFTVIPDGEVLKPGMEDDRTALLRQRLAEEDYMLATDHSGTVYDGALVEAVKEFQEYHGLSVDGVIGKNTLAEINVPIRQKLIQMELNMERRRWMPDFLGDTYVFVNLADQNLKLVKNGKTWHTTRVVVGKPYHATPVFSDEMTYVEINPYWNVPYSIATKEYLPKLRQNPNALSAQNIRVFSGEQEVAPTQVAWNSYSGSNFPFKLRQDPGGRNALGRIKFMFPNQFNIYIHDTPSKTLFDRAQRDFSHGCIRVSDPFALGDVLLSDQGYDRAQLEAIRDAGARKVVKLEEPVQVHLTYLTAWMNKDGSTHFRRDIYDRDEVLLKALARAMTENL</sequence>
<dbReference type="GO" id="GO:0004180">
    <property type="term" value="F:carboxypeptidase activity"/>
    <property type="evidence" value="ECO:0007669"/>
    <property type="project" value="UniProtKB-ARBA"/>
</dbReference>
<accession>A0A944GR98</accession>
<feature type="active site" description="Nucleophile" evidence="7">
    <location>
        <position position="470"/>
    </location>
</feature>
<organism evidence="9 10">
    <name type="scientific">Roseibium polysiphoniae</name>
    <dbReference type="NCBI Taxonomy" id="2571221"/>
    <lineage>
        <taxon>Bacteria</taxon>
        <taxon>Pseudomonadati</taxon>
        <taxon>Pseudomonadota</taxon>
        <taxon>Alphaproteobacteria</taxon>
        <taxon>Hyphomicrobiales</taxon>
        <taxon>Stappiaceae</taxon>
        <taxon>Roseibium</taxon>
    </lineage>
</organism>
<evidence type="ECO:0000259" key="8">
    <source>
        <dbReference type="PROSITE" id="PS52029"/>
    </source>
</evidence>
<dbReference type="EMBL" id="QTKU01000001">
    <property type="protein sequence ID" value="MBS8259102.1"/>
    <property type="molecule type" value="Genomic_DNA"/>
</dbReference>
<dbReference type="InterPro" id="IPR002477">
    <property type="entry name" value="Peptidoglycan-bd-like"/>
</dbReference>
<feature type="active site" description="Proton donor/acceptor" evidence="7">
    <location>
        <position position="451"/>
    </location>
</feature>
<evidence type="ECO:0000256" key="2">
    <source>
        <dbReference type="ARBA" id="ARBA00005992"/>
    </source>
</evidence>
<dbReference type="GO" id="GO:0071555">
    <property type="term" value="P:cell wall organization"/>
    <property type="evidence" value="ECO:0007669"/>
    <property type="project" value="UniProtKB-UniRule"/>
</dbReference>
<evidence type="ECO:0000256" key="5">
    <source>
        <dbReference type="ARBA" id="ARBA00022984"/>
    </source>
</evidence>
<keyword evidence="6 7" id="KW-0961">Cell wall biogenesis/degradation</keyword>
<keyword evidence="4 7" id="KW-0133">Cell shape</keyword>
<comment type="similarity">
    <text evidence="2">Belongs to the YkuD family.</text>
</comment>
<dbReference type="SUPFAM" id="SSF141523">
    <property type="entry name" value="L,D-transpeptidase catalytic domain-like"/>
    <property type="match status" value="1"/>
</dbReference>
<dbReference type="GO" id="GO:0008360">
    <property type="term" value="P:regulation of cell shape"/>
    <property type="evidence" value="ECO:0007669"/>
    <property type="project" value="UniProtKB-UniRule"/>
</dbReference>
<dbReference type="InterPro" id="IPR036365">
    <property type="entry name" value="PGBD-like_sf"/>
</dbReference>
<dbReference type="InterPro" id="IPR005490">
    <property type="entry name" value="LD_TPept_cat_dom"/>
</dbReference>
<proteinExistence type="inferred from homology"/>
<dbReference type="GO" id="GO:0016740">
    <property type="term" value="F:transferase activity"/>
    <property type="evidence" value="ECO:0007669"/>
    <property type="project" value="UniProtKB-KW"/>
</dbReference>
<dbReference type="Gene3D" id="1.10.101.10">
    <property type="entry name" value="PGBD-like superfamily/PGBD"/>
    <property type="match status" value="1"/>
</dbReference>
<dbReference type="CDD" id="cd16913">
    <property type="entry name" value="YkuD_like"/>
    <property type="match status" value="1"/>
</dbReference>
<dbReference type="InterPro" id="IPR045380">
    <property type="entry name" value="LD_TPept_scaffold_dom"/>
</dbReference>
<dbReference type="InterPro" id="IPR036366">
    <property type="entry name" value="PGBDSf"/>
</dbReference>
<comment type="pathway">
    <text evidence="1 7">Cell wall biogenesis; peptidoglycan biosynthesis.</text>
</comment>
<gene>
    <name evidence="9" type="ORF">DYI23_02620</name>
</gene>
<evidence type="ECO:0000313" key="9">
    <source>
        <dbReference type="EMBL" id="MBS8259102.1"/>
    </source>
</evidence>
<dbReference type="PANTHER" id="PTHR41533">
    <property type="entry name" value="L,D-TRANSPEPTIDASE HI_1667-RELATED"/>
    <property type="match status" value="1"/>
</dbReference>
<dbReference type="Pfam" id="PF03734">
    <property type="entry name" value="YkuD"/>
    <property type="match status" value="1"/>
</dbReference>
<evidence type="ECO:0000256" key="4">
    <source>
        <dbReference type="ARBA" id="ARBA00022960"/>
    </source>
</evidence>
<dbReference type="InterPro" id="IPR052905">
    <property type="entry name" value="LD-transpeptidase_YkuD-like"/>
</dbReference>
<dbReference type="GO" id="GO:0009252">
    <property type="term" value="P:peptidoglycan biosynthetic process"/>
    <property type="evidence" value="ECO:0007669"/>
    <property type="project" value="UniProtKB-KW"/>
</dbReference>
<name>A0A944GR98_9HYPH</name>
<evidence type="ECO:0000256" key="3">
    <source>
        <dbReference type="ARBA" id="ARBA00022679"/>
    </source>
</evidence>
<evidence type="ECO:0000313" key="10">
    <source>
        <dbReference type="Proteomes" id="UP000705379"/>
    </source>
</evidence>
<dbReference type="Gene3D" id="2.40.440.10">
    <property type="entry name" value="L,D-transpeptidase catalytic domain-like"/>
    <property type="match status" value="1"/>
</dbReference>
<evidence type="ECO:0000256" key="1">
    <source>
        <dbReference type="ARBA" id="ARBA00004752"/>
    </source>
</evidence>
<reference evidence="9" key="1">
    <citation type="submission" date="2018-08" db="EMBL/GenBank/DDBJ databases">
        <authorList>
            <person name="Jin W."/>
            <person name="Wang H."/>
            <person name="Yang Y."/>
            <person name="Li M."/>
            <person name="Liu J."/>
        </authorList>
    </citation>
    <scope>NUCLEOTIDE SEQUENCE</scope>
    <source>
        <strain evidence="9">AESS21</strain>
    </source>
</reference>
<dbReference type="AlphaFoldDB" id="A0A944GR98"/>
<dbReference type="RefSeq" id="WP_213214777.1">
    <property type="nucleotide sequence ID" value="NZ_QTKU01000001.1"/>
</dbReference>
<feature type="domain" description="L,D-TPase catalytic" evidence="8">
    <location>
        <begin position="320"/>
        <end position="497"/>
    </location>
</feature>
<protein>
    <submittedName>
        <fullName evidence="9">Peptidoglycan-binding protein</fullName>
    </submittedName>
</protein>
<dbReference type="InterPro" id="IPR038063">
    <property type="entry name" value="Transpep_catalytic_dom"/>
</dbReference>
<dbReference type="Proteomes" id="UP000705379">
    <property type="component" value="Unassembled WGS sequence"/>
</dbReference>
<keyword evidence="5 7" id="KW-0573">Peptidoglycan synthesis</keyword>
<dbReference type="PANTHER" id="PTHR41533:SF2">
    <property type="entry name" value="BLR7131 PROTEIN"/>
    <property type="match status" value="1"/>
</dbReference>
<evidence type="ECO:0000256" key="6">
    <source>
        <dbReference type="ARBA" id="ARBA00023316"/>
    </source>
</evidence>
<dbReference type="Pfam" id="PF20142">
    <property type="entry name" value="Scaffold"/>
    <property type="match status" value="1"/>
</dbReference>
<dbReference type="Pfam" id="PF01471">
    <property type="entry name" value="PG_binding_1"/>
    <property type="match status" value="1"/>
</dbReference>
<comment type="caution">
    <text evidence="9">The sequence shown here is derived from an EMBL/GenBank/DDBJ whole genome shotgun (WGS) entry which is preliminary data.</text>
</comment>
<evidence type="ECO:0000256" key="7">
    <source>
        <dbReference type="PROSITE-ProRule" id="PRU01373"/>
    </source>
</evidence>
<dbReference type="SUPFAM" id="SSF47090">
    <property type="entry name" value="PGBD-like"/>
    <property type="match status" value="1"/>
</dbReference>
<keyword evidence="3" id="KW-0808">Transferase</keyword>